<dbReference type="Proteomes" id="UP000579945">
    <property type="component" value="Unassembled WGS sequence"/>
</dbReference>
<dbReference type="AlphaFoldDB" id="A0A7W5V6C3"/>
<sequence>MSAVPEDIAGHAAVLREDALALSECAERLRAIEARLEEAGAAPPWLRDSVRAHLAACAMASADVAEAAAWLRRYAAVTLPGGRSARR</sequence>
<proteinExistence type="predicted"/>
<evidence type="ECO:0000313" key="1">
    <source>
        <dbReference type="EMBL" id="MBB3729929.1"/>
    </source>
</evidence>
<evidence type="ECO:0000313" key="2">
    <source>
        <dbReference type="Proteomes" id="UP000579945"/>
    </source>
</evidence>
<reference evidence="1 2" key="1">
    <citation type="submission" date="2020-08" db="EMBL/GenBank/DDBJ databases">
        <title>Sequencing the genomes of 1000 actinobacteria strains.</title>
        <authorList>
            <person name="Klenk H.-P."/>
        </authorList>
    </citation>
    <scope>NUCLEOTIDE SEQUENCE [LARGE SCALE GENOMIC DNA]</scope>
    <source>
        <strain evidence="1 2">DSM 44320</strain>
    </source>
</reference>
<protein>
    <submittedName>
        <fullName evidence="1">Uncharacterized protein</fullName>
    </submittedName>
</protein>
<keyword evidence="2" id="KW-1185">Reference proteome</keyword>
<name>A0A7W5V6C3_9ACTN</name>
<comment type="caution">
    <text evidence="1">The sequence shown here is derived from an EMBL/GenBank/DDBJ whole genome shotgun (WGS) entry which is preliminary data.</text>
</comment>
<organism evidence="1 2">
    <name type="scientific">Nonomuraea dietziae</name>
    <dbReference type="NCBI Taxonomy" id="65515"/>
    <lineage>
        <taxon>Bacteria</taxon>
        <taxon>Bacillati</taxon>
        <taxon>Actinomycetota</taxon>
        <taxon>Actinomycetes</taxon>
        <taxon>Streptosporangiales</taxon>
        <taxon>Streptosporangiaceae</taxon>
        <taxon>Nonomuraea</taxon>
    </lineage>
</organism>
<dbReference type="GeneID" id="95392097"/>
<dbReference type="RefSeq" id="WP_183653880.1">
    <property type="nucleotide sequence ID" value="NZ_BAAAXX010000027.1"/>
</dbReference>
<gene>
    <name evidence="1" type="ORF">FHR33_005789</name>
</gene>
<dbReference type="EMBL" id="JACIBV010000001">
    <property type="protein sequence ID" value="MBB3729929.1"/>
    <property type="molecule type" value="Genomic_DNA"/>
</dbReference>
<accession>A0A7W5V6C3</accession>